<feature type="chain" id="PRO_5032818378" description="Fibronectin type-III domain-containing protein" evidence="4">
    <location>
        <begin position="32"/>
        <end position="631"/>
    </location>
</feature>
<dbReference type="EMBL" id="JACBZY010000001">
    <property type="protein sequence ID" value="NYG98364.1"/>
    <property type="molecule type" value="Genomic_DNA"/>
</dbReference>
<evidence type="ECO:0000256" key="3">
    <source>
        <dbReference type="SAM" id="Phobius"/>
    </source>
</evidence>
<dbReference type="InterPro" id="IPR013783">
    <property type="entry name" value="Ig-like_fold"/>
</dbReference>
<keyword evidence="7" id="KW-1185">Reference proteome</keyword>
<feature type="signal peptide" evidence="4">
    <location>
        <begin position="1"/>
        <end position="31"/>
    </location>
</feature>
<dbReference type="Gene3D" id="3.90.1530.10">
    <property type="entry name" value="Conserved hypothetical protein from pyrococcus furiosus pfu- 392566-001, ParB domain"/>
    <property type="match status" value="1"/>
</dbReference>
<dbReference type="SUPFAM" id="SSF49265">
    <property type="entry name" value="Fibronectin type III"/>
    <property type="match status" value="1"/>
</dbReference>
<keyword evidence="3" id="KW-1133">Transmembrane helix</keyword>
<dbReference type="Gene3D" id="2.60.40.10">
    <property type="entry name" value="Immunoglobulins"/>
    <property type="match status" value="1"/>
</dbReference>
<keyword evidence="1" id="KW-0326">Glycosidase</keyword>
<evidence type="ECO:0000256" key="4">
    <source>
        <dbReference type="SAM" id="SignalP"/>
    </source>
</evidence>
<feature type="domain" description="Fibronectin type-III" evidence="5">
    <location>
        <begin position="363"/>
        <end position="461"/>
    </location>
</feature>
<dbReference type="CDD" id="cd16390">
    <property type="entry name" value="ParB_N_Srx_like"/>
    <property type="match status" value="1"/>
</dbReference>
<dbReference type="InterPro" id="IPR036086">
    <property type="entry name" value="ParB/Sulfiredoxin_sf"/>
</dbReference>
<accession>A0A852YAQ5</accession>
<sequence>MLRMLIRAVGAAAIATAVGGAALIAPAPANAAVPSTTDIPAASCAAGGSVTDPYLCAPVDSLLDVRIGDVRPTQPSLGYDEVFYKLGRYEQGVATQDPYGKSFGDWCEANGQDDVATAAAGATLHDPSTFTCTIAKGAETTKSIAAMKTVVIGPGGIPYLTDGHHTLTSFAETLDGGLDLHVRLRVLGNLSGLSEADFWSTMQANKWVWLKDVNGDDITPNDLPNGVGLANFDNDPYRSILYFGRDIGYTAGTIPFQEFYWGEWLRSRTDIDVKGWDQTDPAATLALVKKITEAQVALPDDQVIAGGFTAKELGKLAQWNDGKKPTGGEFDKLSKPYSDKKPGKVAHMTHYLAAPRPLTAPTTPAAPTAAVGPESATDVSVIWSVPASGRPLSYTVKLSPVDDGAGSQSYAETVDGNADIHLFTGVKPGAYTATITATNKIGTSQTSPASAPVTIADTTEPGTPGDPATGDEKLVVTGSLTAGGRVTIDGSGFRAGAVVTIELHSDPVVLGTATASPQGVLSLSATIPASTPGGSHTVVALIDGVQVAGQAVQIAAAPAAGSGAAGSAGAAAGDPAALASTGVDSLPAAALAALALAAGVVLMLLRQIRRTGRRPGASGAAGSASIDGTEV</sequence>
<gene>
    <name evidence="6" type="ORF">BJ979_000990</name>
</gene>
<dbReference type="Proteomes" id="UP000553888">
    <property type="component" value="Unassembled WGS sequence"/>
</dbReference>
<dbReference type="GO" id="GO:0000272">
    <property type="term" value="P:polysaccharide catabolic process"/>
    <property type="evidence" value="ECO:0007669"/>
    <property type="project" value="UniProtKB-KW"/>
</dbReference>
<evidence type="ECO:0000256" key="2">
    <source>
        <dbReference type="ARBA" id="ARBA00023326"/>
    </source>
</evidence>
<name>A0A852YAQ5_9MICO</name>
<dbReference type="SUPFAM" id="SSF110849">
    <property type="entry name" value="ParB/Sulfiredoxin"/>
    <property type="match status" value="1"/>
</dbReference>
<keyword evidence="3" id="KW-0472">Membrane</keyword>
<organism evidence="6 7">
    <name type="scientific">Schumannella luteola</name>
    <dbReference type="NCBI Taxonomy" id="472059"/>
    <lineage>
        <taxon>Bacteria</taxon>
        <taxon>Bacillati</taxon>
        <taxon>Actinomycetota</taxon>
        <taxon>Actinomycetes</taxon>
        <taxon>Micrococcales</taxon>
        <taxon>Microbacteriaceae</taxon>
        <taxon>Schumannella</taxon>
    </lineage>
</organism>
<dbReference type="InterPro" id="IPR003961">
    <property type="entry name" value="FN3_dom"/>
</dbReference>
<evidence type="ECO:0000313" key="6">
    <source>
        <dbReference type="EMBL" id="NYG98364.1"/>
    </source>
</evidence>
<dbReference type="InterPro" id="IPR014956">
    <property type="entry name" value="ParBc_2"/>
</dbReference>
<keyword evidence="2" id="KW-0624">Polysaccharide degradation</keyword>
<dbReference type="AlphaFoldDB" id="A0A852YAQ5"/>
<dbReference type="PROSITE" id="PS50853">
    <property type="entry name" value="FN3"/>
    <property type="match status" value="1"/>
</dbReference>
<comment type="caution">
    <text evidence="6">The sequence shown here is derived from an EMBL/GenBank/DDBJ whole genome shotgun (WGS) entry which is preliminary data.</text>
</comment>
<dbReference type="Pfam" id="PF08857">
    <property type="entry name" value="ParBc_2"/>
    <property type="match status" value="1"/>
</dbReference>
<keyword evidence="1" id="KW-0378">Hydrolase</keyword>
<reference evidence="6 7" key="1">
    <citation type="submission" date="2020-07" db="EMBL/GenBank/DDBJ databases">
        <title>Sequencing the genomes of 1000 actinobacteria strains.</title>
        <authorList>
            <person name="Klenk H.-P."/>
        </authorList>
    </citation>
    <scope>NUCLEOTIDE SEQUENCE [LARGE SCALE GENOMIC DNA]</scope>
    <source>
        <strain evidence="6 7">DSM 23141</strain>
    </source>
</reference>
<proteinExistence type="predicted"/>
<keyword evidence="3" id="KW-0812">Transmembrane</keyword>
<evidence type="ECO:0000256" key="1">
    <source>
        <dbReference type="ARBA" id="ARBA00023295"/>
    </source>
</evidence>
<feature type="transmembrane region" description="Helical" evidence="3">
    <location>
        <begin position="586"/>
        <end position="605"/>
    </location>
</feature>
<keyword evidence="2" id="KW-0119">Carbohydrate metabolism</keyword>
<evidence type="ECO:0000259" key="5">
    <source>
        <dbReference type="PROSITE" id="PS50853"/>
    </source>
</evidence>
<dbReference type="GO" id="GO:0016798">
    <property type="term" value="F:hydrolase activity, acting on glycosyl bonds"/>
    <property type="evidence" value="ECO:0007669"/>
    <property type="project" value="UniProtKB-KW"/>
</dbReference>
<keyword evidence="4" id="KW-0732">Signal</keyword>
<dbReference type="CDD" id="cd00063">
    <property type="entry name" value="FN3"/>
    <property type="match status" value="1"/>
</dbReference>
<dbReference type="Gene3D" id="1.10.8.10">
    <property type="entry name" value="DNA helicase RuvA subunit, C-terminal domain"/>
    <property type="match status" value="1"/>
</dbReference>
<dbReference type="InterPro" id="IPR036116">
    <property type="entry name" value="FN3_sf"/>
</dbReference>
<protein>
    <recommendedName>
        <fullName evidence="5">Fibronectin type-III domain-containing protein</fullName>
    </recommendedName>
</protein>
<evidence type="ECO:0000313" key="7">
    <source>
        <dbReference type="Proteomes" id="UP000553888"/>
    </source>
</evidence>